<reference evidence="1 2" key="1">
    <citation type="journal article" date="2015" name="Genome Announc.">
        <title>Complete and Assembled Genome Sequence of Bifidobacterium kashiwanohense PV20-2, Isolated from the Feces of an Anemic Kenyan Infant.</title>
        <authorList>
            <person name="Vazquez-Gutierrez P."/>
            <person name="Lacroix C."/>
            <person name="Chassard C."/>
            <person name="Klumpp J."/>
            <person name="Jans C."/>
            <person name="Stevens M.J."/>
        </authorList>
    </citation>
    <scope>NUCLEOTIDE SEQUENCE [LARGE SCALE GENOMIC DNA]</scope>
    <source>
        <strain evidence="1 2">PV20-2</strain>
    </source>
</reference>
<name>A0A0A7I2I6_9BIFI</name>
<gene>
    <name evidence="1" type="ORF">AH68_04910</name>
</gene>
<accession>A0A0A7I2I6</accession>
<protein>
    <submittedName>
        <fullName evidence="1">Uncharacterized protein</fullName>
    </submittedName>
</protein>
<dbReference type="RefSeq" id="WP_052189152.1">
    <property type="nucleotide sequence ID" value="NZ_CP007456.1"/>
</dbReference>
<proteinExistence type="predicted"/>
<dbReference type="Proteomes" id="UP000030625">
    <property type="component" value="Chromosome"/>
</dbReference>
<dbReference type="STRING" id="1447716.AH68_04910"/>
<dbReference type="OrthoDB" id="10012440at2"/>
<evidence type="ECO:0000313" key="2">
    <source>
        <dbReference type="Proteomes" id="UP000030625"/>
    </source>
</evidence>
<sequence length="130" mass="15094">MSIRTRTTYLAVCDYPGCCLGHEFWELTEEHAIETVIDDDEWLCLFTGDNEPRFFCPLHLRYKPDSSPDDSPTVLFDSDSPTTQPALHALNKYYEDMSTPQPLPKLECEDTIIAILQDENWEEHHGDERE</sequence>
<dbReference type="EMBL" id="CP007456">
    <property type="protein sequence ID" value="AIZ14512.1"/>
    <property type="molecule type" value="Genomic_DNA"/>
</dbReference>
<dbReference type="HOGENOM" id="CLU_2104245_0_0_11"/>
<dbReference type="AlphaFoldDB" id="A0A0A7I2I6"/>
<organism evidence="1 2">
    <name type="scientific">Bifidobacterium catenulatum PV20-2</name>
    <dbReference type="NCBI Taxonomy" id="1447716"/>
    <lineage>
        <taxon>Bacteria</taxon>
        <taxon>Bacillati</taxon>
        <taxon>Actinomycetota</taxon>
        <taxon>Actinomycetes</taxon>
        <taxon>Bifidobacteriales</taxon>
        <taxon>Bifidobacteriaceae</taxon>
        <taxon>Bifidobacterium</taxon>
    </lineage>
</organism>
<dbReference type="KEGG" id="bka:AH68_04910"/>
<evidence type="ECO:0000313" key="1">
    <source>
        <dbReference type="EMBL" id="AIZ14512.1"/>
    </source>
</evidence>